<feature type="domain" description="Cds6 C-terminal" evidence="1">
    <location>
        <begin position="142"/>
        <end position="247"/>
    </location>
</feature>
<dbReference type="Proteomes" id="UP001165384">
    <property type="component" value="Unassembled WGS sequence"/>
</dbReference>
<sequence length="250" mass="26727">MATVNTLHTGHLIDAAFLTRPRPAARPELRLAGGHQQAMTQRLHQLQTALGDEAANTPVNTRAHAADAPASRRFGTASILLASLASAALGASTMWFAMSASDSRAEPSMAPLAALAAPAVAAANPTQVRAEPAVVVADEMQIENMLESWLQAWRDRDIAAYLGAYGSDFMPADGSSHSSWVAARTKKLTGTAAIDVQIRDVTITRKTPDLFKVSFRQDYAAGSYREAGRAKTLLVSRTDGGWKIAREMQD</sequence>
<dbReference type="SUPFAM" id="SSF54427">
    <property type="entry name" value="NTF2-like"/>
    <property type="match status" value="1"/>
</dbReference>
<protein>
    <submittedName>
        <fullName evidence="2">Nuclear transport factor 2 family protein</fullName>
    </submittedName>
</protein>
<dbReference type="EMBL" id="JAKLTN010000001">
    <property type="protein sequence ID" value="MCG2576344.1"/>
    <property type="molecule type" value="Genomic_DNA"/>
</dbReference>
<evidence type="ECO:0000259" key="1">
    <source>
        <dbReference type="Pfam" id="PF24125"/>
    </source>
</evidence>
<reference evidence="2" key="1">
    <citation type="submission" date="2022-01" db="EMBL/GenBank/DDBJ databases">
        <authorList>
            <person name="Jo J.-H."/>
            <person name="Im W.-T."/>
        </authorList>
    </citation>
    <scope>NUCLEOTIDE SEQUENCE</scope>
    <source>
        <strain evidence="2">XY25</strain>
    </source>
</reference>
<proteinExistence type="predicted"/>
<gene>
    <name evidence="2" type="ORF">LZ012_04980</name>
</gene>
<comment type="caution">
    <text evidence="2">The sequence shown here is derived from an EMBL/GenBank/DDBJ whole genome shotgun (WGS) entry which is preliminary data.</text>
</comment>
<accession>A0ABS9JZL3</accession>
<dbReference type="InterPro" id="IPR032710">
    <property type="entry name" value="NTF2-like_dom_sf"/>
</dbReference>
<evidence type="ECO:0000313" key="2">
    <source>
        <dbReference type="EMBL" id="MCG2576344.1"/>
    </source>
</evidence>
<dbReference type="Gene3D" id="3.10.450.50">
    <property type="match status" value="1"/>
</dbReference>
<organism evidence="2 3">
    <name type="scientific">Dechloromonas hankyongensis</name>
    <dbReference type="NCBI Taxonomy" id="2908002"/>
    <lineage>
        <taxon>Bacteria</taxon>
        <taxon>Pseudomonadati</taxon>
        <taxon>Pseudomonadota</taxon>
        <taxon>Betaproteobacteria</taxon>
        <taxon>Rhodocyclales</taxon>
        <taxon>Azonexaceae</taxon>
        <taxon>Dechloromonas</taxon>
    </lineage>
</organism>
<dbReference type="Pfam" id="PF24125">
    <property type="entry name" value="Cds6_C"/>
    <property type="match status" value="1"/>
</dbReference>
<name>A0ABS9JZL3_9RHOO</name>
<dbReference type="InterPro" id="IPR056203">
    <property type="entry name" value="Cds6_C"/>
</dbReference>
<evidence type="ECO:0000313" key="3">
    <source>
        <dbReference type="Proteomes" id="UP001165384"/>
    </source>
</evidence>
<dbReference type="RefSeq" id="WP_275708173.1">
    <property type="nucleotide sequence ID" value="NZ_JAKLTN010000001.1"/>
</dbReference>
<keyword evidence="3" id="KW-1185">Reference proteome</keyword>